<dbReference type="CDD" id="cd01878">
    <property type="entry name" value="HflX"/>
    <property type="match status" value="1"/>
</dbReference>
<evidence type="ECO:0000259" key="3">
    <source>
        <dbReference type="PROSITE" id="PS51705"/>
    </source>
</evidence>
<dbReference type="GO" id="GO:0005737">
    <property type="term" value="C:cytoplasm"/>
    <property type="evidence" value="ECO:0007669"/>
    <property type="project" value="TreeGrafter"/>
</dbReference>
<dbReference type="AlphaFoldDB" id="A0AAD7ZN84"/>
<name>A0AAD7ZN84_DIPPU</name>
<feature type="binding site" evidence="1">
    <location>
        <begin position="172"/>
        <end position="175"/>
    </location>
    <ligand>
        <name>GTP</name>
        <dbReference type="ChEBI" id="CHEBI:37565"/>
    </ligand>
</feature>
<evidence type="ECO:0000256" key="1">
    <source>
        <dbReference type="PIRSR" id="PIRSR006809-1"/>
    </source>
</evidence>
<dbReference type="InterPro" id="IPR027417">
    <property type="entry name" value="P-loop_NTPase"/>
</dbReference>
<gene>
    <name evidence="4" type="ORF">L9F63_022521</name>
</gene>
<dbReference type="GO" id="GO:0043022">
    <property type="term" value="F:ribosome binding"/>
    <property type="evidence" value="ECO:0007669"/>
    <property type="project" value="TreeGrafter"/>
</dbReference>
<dbReference type="Gene3D" id="3.40.50.300">
    <property type="entry name" value="P-loop containing nucleotide triphosphate hydrolases"/>
    <property type="match status" value="1"/>
</dbReference>
<dbReference type="FunFam" id="3.40.50.300:FF:000886">
    <property type="entry name" value="Putative GTP-binding protein 6"/>
    <property type="match status" value="1"/>
</dbReference>
<evidence type="ECO:0000256" key="2">
    <source>
        <dbReference type="PIRSR" id="PIRSR006809-2"/>
    </source>
</evidence>
<feature type="binding site" evidence="2">
    <location>
        <position position="152"/>
    </location>
    <ligand>
        <name>Mg(2+)</name>
        <dbReference type="ChEBI" id="CHEBI:18420"/>
    </ligand>
</feature>
<dbReference type="Proteomes" id="UP001233999">
    <property type="component" value="Unassembled WGS sequence"/>
</dbReference>
<accession>A0AAD7ZN84</accession>
<dbReference type="PROSITE" id="PS51705">
    <property type="entry name" value="G_HFLX"/>
    <property type="match status" value="1"/>
</dbReference>
<dbReference type="PIRSF" id="PIRSF006809">
    <property type="entry name" value="GTP-binding_hflX_prd"/>
    <property type="match status" value="1"/>
</dbReference>
<dbReference type="PANTHER" id="PTHR10229:SF0">
    <property type="entry name" value="GTP-BINDING PROTEIN 6-RELATED"/>
    <property type="match status" value="1"/>
</dbReference>
<comment type="caution">
    <text evidence="4">The sequence shown here is derived from an EMBL/GenBank/DDBJ whole genome shotgun (WGS) entry which is preliminary data.</text>
</comment>
<dbReference type="Pfam" id="PF01926">
    <property type="entry name" value="MMR_HSR1"/>
    <property type="match status" value="1"/>
</dbReference>
<dbReference type="InterPro" id="IPR032305">
    <property type="entry name" value="GTP-bd_M"/>
</dbReference>
<dbReference type="NCBIfam" id="TIGR03156">
    <property type="entry name" value="GTP_HflX"/>
    <property type="match status" value="1"/>
</dbReference>
<keyword evidence="2" id="KW-0479">Metal-binding</keyword>
<dbReference type="EMBL" id="JASPKZ010007662">
    <property type="protein sequence ID" value="KAJ9583142.1"/>
    <property type="molecule type" value="Genomic_DNA"/>
</dbReference>
<dbReference type="InterPro" id="IPR006073">
    <property type="entry name" value="GTP-bd"/>
</dbReference>
<feature type="binding site" evidence="1">
    <location>
        <begin position="241"/>
        <end position="244"/>
    </location>
    <ligand>
        <name>GTP</name>
        <dbReference type="ChEBI" id="CHEBI:37565"/>
    </ligand>
</feature>
<feature type="binding site" evidence="1">
    <location>
        <begin position="150"/>
        <end position="154"/>
    </location>
    <ligand>
        <name>GTP</name>
        <dbReference type="ChEBI" id="CHEBI:37565"/>
    </ligand>
</feature>
<feature type="domain" description="Hflx-type G" evidence="3">
    <location>
        <begin position="118"/>
        <end position="284"/>
    </location>
</feature>
<reference evidence="4" key="1">
    <citation type="journal article" date="2023" name="IScience">
        <title>Live-bearing cockroach genome reveals convergent evolutionary mechanisms linked to viviparity in insects and beyond.</title>
        <authorList>
            <person name="Fouks B."/>
            <person name="Harrison M.C."/>
            <person name="Mikhailova A.A."/>
            <person name="Marchal E."/>
            <person name="English S."/>
            <person name="Carruthers M."/>
            <person name="Jennings E.C."/>
            <person name="Chiamaka E.L."/>
            <person name="Frigard R.A."/>
            <person name="Pippel M."/>
            <person name="Attardo G.M."/>
            <person name="Benoit J.B."/>
            <person name="Bornberg-Bauer E."/>
            <person name="Tobe S.S."/>
        </authorList>
    </citation>
    <scope>NUCLEOTIDE SEQUENCE</scope>
    <source>
        <strain evidence="4">Stay&amp;Tobe</strain>
    </source>
</reference>
<dbReference type="InterPro" id="IPR016496">
    <property type="entry name" value="GTPase_HflX"/>
</dbReference>
<protein>
    <recommendedName>
        <fullName evidence="3">Hflx-type G domain-containing protein</fullName>
    </recommendedName>
</protein>
<sequence length="346" mass="38687">MLRGVQHRELEREFRVPVYDRYMIVVQIFREHAISKEAKLQVALAEIPYLRMKIRGVSEGMVDQDEGAIEAVGGSGETSIDIRRKILNAREIKLKKILEKLKAQRSLIRSNQKKLEYPVVAVIGYTNAGKTSLIKTLTGEKSLVPKNYLFATLDVTAHASLLPCNLKVLYVDTVGFISDIPTHLIAPFMATLEDAMNANVIIHICDVSHPDILAQVDTVNKSLQSLNLSPDLLKNVLVVGNKVDLISDEMRENVKDCNILVSAVTKEGIKELVKKIEECILEATGRVSITIRVPADGEQMRWLYKGAAVTQVIADPQSSQHFLLSVVITKSQLSKFKHTFIQNKKH</sequence>
<reference evidence="4" key="2">
    <citation type="submission" date="2023-05" db="EMBL/GenBank/DDBJ databases">
        <authorList>
            <person name="Fouks B."/>
        </authorList>
    </citation>
    <scope>NUCLEOTIDE SEQUENCE</scope>
    <source>
        <strain evidence="4">Stay&amp;Tobe</strain>
        <tissue evidence="4">Testes</tissue>
    </source>
</reference>
<dbReference type="GO" id="GO:0046872">
    <property type="term" value="F:metal ion binding"/>
    <property type="evidence" value="ECO:0007669"/>
    <property type="project" value="UniProtKB-KW"/>
</dbReference>
<keyword evidence="2" id="KW-0460">Magnesium</keyword>
<dbReference type="InterPro" id="IPR042108">
    <property type="entry name" value="GTPase_HflX_N_sf"/>
</dbReference>
<feature type="binding site" evidence="1">
    <location>
        <begin position="124"/>
        <end position="131"/>
    </location>
    <ligand>
        <name>GTP</name>
        <dbReference type="ChEBI" id="CHEBI:37565"/>
    </ligand>
</feature>
<dbReference type="Gene3D" id="3.40.50.11060">
    <property type="entry name" value="GTPase HflX, N-terminal domain"/>
    <property type="match status" value="1"/>
</dbReference>
<dbReference type="GO" id="GO:0005525">
    <property type="term" value="F:GTP binding"/>
    <property type="evidence" value="ECO:0007669"/>
    <property type="project" value="UniProtKB-KW"/>
</dbReference>
<keyword evidence="1" id="KW-0547">Nucleotide-binding</keyword>
<dbReference type="Pfam" id="PF16360">
    <property type="entry name" value="GTP-bdg_M"/>
    <property type="match status" value="1"/>
</dbReference>
<dbReference type="InterPro" id="IPR030394">
    <property type="entry name" value="G_HFLX_dom"/>
</dbReference>
<evidence type="ECO:0000313" key="4">
    <source>
        <dbReference type="EMBL" id="KAJ9583142.1"/>
    </source>
</evidence>
<organism evidence="4 5">
    <name type="scientific">Diploptera punctata</name>
    <name type="common">Pacific beetle cockroach</name>
    <dbReference type="NCBI Taxonomy" id="6984"/>
    <lineage>
        <taxon>Eukaryota</taxon>
        <taxon>Metazoa</taxon>
        <taxon>Ecdysozoa</taxon>
        <taxon>Arthropoda</taxon>
        <taxon>Hexapoda</taxon>
        <taxon>Insecta</taxon>
        <taxon>Pterygota</taxon>
        <taxon>Neoptera</taxon>
        <taxon>Polyneoptera</taxon>
        <taxon>Dictyoptera</taxon>
        <taxon>Blattodea</taxon>
        <taxon>Blaberoidea</taxon>
        <taxon>Blaberidae</taxon>
        <taxon>Diplopterinae</taxon>
        <taxon>Diploptera</taxon>
    </lineage>
</organism>
<dbReference type="SUPFAM" id="SSF52540">
    <property type="entry name" value="P-loop containing nucleoside triphosphate hydrolases"/>
    <property type="match status" value="1"/>
</dbReference>
<evidence type="ECO:0000313" key="5">
    <source>
        <dbReference type="Proteomes" id="UP001233999"/>
    </source>
</evidence>
<dbReference type="PANTHER" id="PTHR10229">
    <property type="entry name" value="GTP-BINDING PROTEIN HFLX"/>
    <property type="match status" value="1"/>
</dbReference>
<comment type="cofactor">
    <cofactor evidence="2">
        <name>Mg(2+)</name>
        <dbReference type="ChEBI" id="CHEBI:18420"/>
    </cofactor>
</comment>
<proteinExistence type="predicted"/>
<keyword evidence="1" id="KW-0342">GTP-binding</keyword>
<feature type="binding site" evidence="2">
    <location>
        <position position="131"/>
    </location>
    <ligand>
        <name>Mg(2+)</name>
        <dbReference type="ChEBI" id="CHEBI:18420"/>
    </ligand>
</feature>
<keyword evidence="5" id="KW-1185">Reference proteome</keyword>